<dbReference type="InterPro" id="IPR046839">
    <property type="entry name" value="ABC_toxin_N"/>
</dbReference>
<feature type="region of interest" description="Disordered" evidence="1">
    <location>
        <begin position="870"/>
        <end position="896"/>
    </location>
</feature>
<name>A0A2J6SGN9_9HELO</name>
<dbReference type="InParanoid" id="A0A2J6SGN9"/>
<dbReference type="STRING" id="1095630.A0A2J6SGN9"/>
<evidence type="ECO:0000256" key="1">
    <source>
        <dbReference type="SAM" id="MobiDB-lite"/>
    </source>
</evidence>
<dbReference type="OrthoDB" id="4940706at2759"/>
<dbReference type="Pfam" id="PF18413">
    <property type="entry name" value="Neuraminidase"/>
    <property type="match status" value="1"/>
</dbReference>
<sequence length="2218" mass="241961">MYVRHLDSTCTLNAKEIETLDSPALDRMHRFIRLWKALTGDAQSGWTISSLDRVIASPVLGAMKLNTDCVSTVTAVARAAKLLSSQITTTLEDVIDLFAMLRILPPSDALTQFGTTYTSLFLNATAHGPVDPLFELRTIGLNDSTTPPAAPPKLSDSVDYIARCLGIGSSDATNIIQSIATQPANSILTIANLSKVYAVVSLSRRLGLSVSDYFLFTQLSSLTPLQDLGHLESFTEVVAKLQAQNLSAPNIQFITQPPTTPPSSADITTTQIIEILINLQGQYFTIQGANQSPYDATLTATENETAALSLISQIQGVSQTDLSLFRQMLDSGLNASDGEALINNKLASIGTVACATIATAQSQFAASPGDTSLQNMLVQVVADTLSAYFAQLQRETALEGVLSDAFNFDTDVTAALLQGVPSLQSLLDEKLAAGTITDTNFPQQFQAILLIFRLSFLLPNFGLSTTNLSWLLQNAGSLGWATLSSLPTLSTRPPISWDSWLALIDYIAVVNAAEFPDVQNSADKNSPFTLNGFLSLVLATEPQGPDPTPLVPYFCSLTANDPTIISALVTSFGYKNPSFKRADTLRKLDSAANIIRKLNMPPANAIFLAEAQTPSLDDTAAARNALKLRYLVNSDWLDVLKTIQDPLRLQKRDALIDYLLAYNKPNLTSATDLSEILLIDVEMSTETLTSRIIQAHQSVQQFAQRLLMGLEPTPLVDDPTWSHWAEMSQYRLWEANKKVFLYPETWIEPELRDNKSELYVQLEEELKKQPITTTTSELAVAGYLSGLDSIAELEVMSCFYDVPSSTLHVFARTKGGNPRVYYHRTLVLEAVWSPWEKLDGVEITGNHLLSFLRSNRLTVMWPVFTYEQNPNQVNQPPPYPDPNNLTNSDGSQKSADPIEQRLKVQLAVSEQNPDTGKWSARVVGEDGVYWPQNNSYSPATDFSDSLEDSIGLFYWDFGGNLGQAIMVCENVSTQVGRIAVNVFGAFNMTGCKGYPVPFSSTKRELAYYFYTLPAFRNTDYVTERFVKSQDLATNSPSDLAIMTVLSGSEYDILLGKEYGQFVVTYPTQPTIIDRAFVAWEMYALGLSASGSKTTEMMVSEGYRRLIVPQGIFLPYFVSDSSTREYVITPGYESSNTDDTNFRTASATLNFFNRVVVLVLKYIDVYFNKINKNITELRKLVNEDDEYKTLKKELLSVYVDATNIRGPKLRQLKVDMASFYHPLVCFLRSQLYSSGLPGLLARTTQLQVTNFDFNTVYQPTAIVRQPYPREELDFSLSGPYAGYNWELFFHLPFQIASSLSDDQQFDKAQDWYHYIFNPEGADLEDPDTGPDRATAPQKKYWQTQPFFRTQVKDYISERIDSILGAVAADPNGFSLANDLKTQVRLWRTNPYSPHVIARTRPVAYQMCIFMKYVQNLLGWGDNLFAQLTRETITQASTLYMVADKLLGSKPQTVQPAVPVPVRTYNELGSSIDILGNALLGIENLIPDLGSLPHGGKELPQPPAPPLTSLYFGIPPNDNMLQLWDLVADRLYKIRHSQDINGNFIQLALTSPPIDPGALIKALASGASLSDIIGGLNAPLPHYRFGYVLERAQALVQHVVELGQQLLAVLEKRDAEGLARLRAQSELTVLASVRGVKLAAIAQNALAIKALQAGKAVAQERQAYYAGLLTVPINPEEQLSLSKNADAIVVDGVMALGHVAAAEANLVPSFSVGVEGFGGSPSATVSFGGSNVAGSISSLMAAAASARSILATEAGLYSTKASYTRRTAEWQFQMALAQGDMAHIDAEIAAANGTGATLQAELVAHDTTATESASAAAYLKNKFTNTELYDWAVRRVSGVYYQAFQLAFSMAKKAERCMAFELGDFSASSAFIQYGYWDNLRSGLLAGGDLQLALDRLGTAYIDRHMRELELTKSISLAQLDPTALLNLRTAGTCMFSLPETLFDLDFPGHYFRRTKNIALSIPCVVGPYTSVSATLRLLSSRYRAATANATASGYPEAAGGNDPRFIYNVVPPPTMAATSSAVNDAGVFELRSDDPRYLPFEHAGVLGTYSLSLSPTQQFPYAAVADAILTISYTARDGGSALQGAAKTAPTAGVAAIGLRTAFPVEWNALKAGRAVEPILAGAAQLPYWATAQGRGVDVGVTVWCAVPASGQDLDGVVLVVAGQALALTKDSDGVFWKATLPAKAVVFGKSVSVAWKVADDRAKVDEIICVVDFGVKSS</sequence>
<evidence type="ECO:0000313" key="5">
    <source>
        <dbReference type="EMBL" id="PMD49942.1"/>
    </source>
</evidence>
<accession>A0A2J6SGN9</accession>
<evidence type="ECO:0000259" key="2">
    <source>
        <dbReference type="Pfam" id="PF18276"/>
    </source>
</evidence>
<dbReference type="Pfam" id="PF20220">
    <property type="entry name" value="ABC_toxin_N"/>
    <property type="match status" value="1"/>
</dbReference>
<feature type="domain" description="Neuraminidase-like" evidence="3">
    <location>
        <begin position="793"/>
        <end position="928"/>
    </location>
</feature>
<evidence type="ECO:0000259" key="4">
    <source>
        <dbReference type="Pfam" id="PF20220"/>
    </source>
</evidence>
<dbReference type="GeneID" id="36590199"/>
<evidence type="ECO:0008006" key="7">
    <source>
        <dbReference type="Google" id="ProtNLM"/>
    </source>
</evidence>
<feature type="domain" description="ABC toxin N-terminal" evidence="4">
    <location>
        <begin position="645"/>
        <end position="763"/>
    </location>
</feature>
<evidence type="ECO:0000313" key="6">
    <source>
        <dbReference type="Proteomes" id="UP000235371"/>
    </source>
</evidence>
<evidence type="ECO:0000259" key="3">
    <source>
        <dbReference type="Pfam" id="PF18413"/>
    </source>
</evidence>
<proteinExistence type="predicted"/>
<dbReference type="EMBL" id="KZ613919">
    <property type="protein sequence ID" value="PMD49942.1"/>
    <property type="molecule type" value="Genomic_DNA"/>
</dbReference>
<dbReference type="InterPro" id="IPR040840">
    <property type="entry name" value="TcA_TcB_BD"/>
</dbReference>
<reference evidence="5" key="1">
    <citation type="submission" date="2016-04" db="EMBL/GenBank/DDBJ databases">
        <title>A degradative enzymes factory behind the ericoid mycorrhizal symbiosis.</title>
        <authorList>
            <consortium name="DOE Joint Genome Institute"/>
            <person name="Martino E."/>
            <person name="Morin E."/>
            <person name="Grelet G."/>
            <person name="Kuo A."/>
            <person name="Kohler A."/>
            <person name="Daghino S."/>
            <person name="Barry K."/>
            <person name="Choi C."/>
            <person name="Cichocki N."/>
            <person name="Clum A."/>
            <person name="Copeland A."/>
            <person name="Hainaut M."/>
            <person name="Haridas S."/>
            <person name="Labutti K."/>
            <person name="Lindquist E."/>
            <person name="Lipzen A."/>
            <person name="Khouja H.-R."/>
            <person name="Murat C."/>
            <person name="Ohm R."/>
            <person name="Olson A."/>
            <person name="Spatafora J."/>
            <person name="Veneault-Fourrey C."/>
            <person name="Henrissat B."/>
            <person name="Grigoriev I."/>
            <person name="Martin F."/>
            <person name="Perotto S."/>
        </authorList>
    </citation>
    <scope>NUCLEOTIDE SEQUENCE [LARGE SCALE GENOMIC DNA]</scope>
    <source>
        <strain evidence="5">E</strain>
    </source>
</reference>
<feature type="domain" description="Tc toxin complex TcA C-terminal TcB-binding" evidence="2">
    <location>
        <begin position="1787"/>
        <end position="2074"/>
    </location>
</feature>
<gene>
    <name evidence="5" type="ORF">K444DRAFT_622549</name>
</gene>
<organism evidence="5 6">
    <name type="scientific">Hyaloscypha bicolor E</name>
    <dbReference type="NCBI Taxonomy" id="1095630"/>
    <lineage>
        <taxon>Eukaryota</taxon>
        <taxon>Fungi</taxon>
        <taxon>Dikarya</taxon>
        <taxon>Ascomycota</taxon>
        <taxon>Pezizomycotina</taxon>
        <taxon>Leotiomycetes</taxon>
        <taxon>Helotiales</taxon>
        <taxon>Hyaloscyphaceae</taxon>
        <taxon>Hyaloscypha</taxon>
        <taxon>Hyaloscypha bicolor</taxon>
    </lineage>
</organism>
<dbReference type="InterPro" id="IPR041079">
    <property type="entry name" value="Neuraminidase-like"/>
</dbReference>
<keyword evidence="6" id="KW-1185">Reference proteome</keyword>
<dbReference type="Pfam" id="PF18276">
    <property type="entry name" value="TcA_TcB_BD"/>
    <property type="match status" value="1"/>
</dbReference>
<dbReference type="Proteomes" id="UP000235371">
    <property type="component" value="Unassembled WGS sequence"/>
</dbReference>
<dbReference type="RefSeq" id="XP_024726846.1">
    <property type="nucleotide sequence ID" value="XM_024882122.1"/>
</dbReference>
<protein>
    <recommendedName>
        <fullName evidence="7">Toxin subunit</fullName>
    </recommendedName>
</protein>